<keyword evidence="2" id="KW-1185">Reference proteome</keyword>
<sequence>MRLVRKADTSRRVFALPQSSVNRDVKRVKGNLRYPYSTQRIGIAGNEFVLQDYVKTISFSGSYTTAVALCWANQQPRLQKDYAQGLNNQYLGPETGTLFSYGPAIAALEYDGIANGYDKNGQLVPKGSGNGRATNAYNNGILRTGMNISNDFLLKTTYLPFTGNPWSLGLKVGREDDKSIIRLNNNREQKFGLDLEHKKRDLRITLSYDDVSDHFDYSNRNGLLNRAYQYSLLTPPSFENAQGTMIGNSQRSYSIGADNPLFLLQDHDNGFRRHSRNANIKIENKTGPFSYTIVSTYQHDDTKSTEVYAAGTTGFPNGSMVQRYQKDNRLLTRGNVKYEAPLLFDGNFKNSVELNYNYSNMHTDIRYQDIGPDYRYKRNAHEPNLTYLGQYDLYPYTFMLKLSDQGYASNTTNRQNFWLPGGAIVLMKNIYIRYHGTLSIALSSHFNQFNSELPIQQSQAALNLLNYTSSTLSKFSPIKEADYYSRLQPIHHMEWDVELDAVYRKFRMTVSYYQRQTDHDVVPVISNDNIQLKNIAAYINKGLEITFTQFDIPIFQGAGRFNNRLSFSTNRHYITSVAEGYNYTPTAGLSDVHTALVVGAPSNVIVGSAYLRDANHQIVTDANGQAMVDPQLKVIGNPNPKFYLALTNYLSYGAFELGATWQWKNGGEKWNGTAAMLDYYGRSANSAIQRKAENIPRTPVAENYIQRADFLRLNNISLSVKRSFKGYVNNFKLTGFLRNLLLWTPYKGVDPSQSILDQGQTSGLDLFNLPATTTAGIEATISF</sequence>
<dbReference type="RefSeq" id="WP_143150852.1">
    <property type="nucleotide sequence ID" value="NZ_CP139972.1"/>
</dbReference>
<proteinExistence type="predicted"/>
<dbReference type="Proteomes" id="UP001326715">
    <property type="component" value="Chromosome"/>
</dbReference>
<organism evidence="1 2">
    <name type="scientific">Chitinophaga sancti</name>
    <dbReference type="NCBI Taxonomy" id="1004"/>
    <lineage>
        <taxon>Bacteria</taxon>
        <taxon>Pseudomonadati</taxon>
        <taxon>Bacteroidota</taxon>
        <taxon>Chitinophagia</taxon>
        <taxon>Chitinophagales</taxon>
        <taxon>Chitinophagaceae</taxon>
        <taxon>Chitinophaga</taxon>
    </lineage>
</organism>
<evidence type="ECO:0000313" key="1">
    <source>
        <dbReference type="EMBL" id="WQG92216.1"/>
    </source>
</evidence>
<gene>
    <name evidence="1" type="ORF">SR876_11930</name>
</gene>
<reference evidence="1 2" key="1">
    <citation type="submission" date="2023-11" db="EMBL/GenBank/DDBJ databases">
        <title>MicrobeMod: A computational toolkit for identifying prokaryotic methylation and restriction-modification with nanopore sequencing.</title>
        <authorList>
            <person name="Crits-Christoph A."/>
            <person name="Kang S.C."/>
            <person name="Lee H."/>
            <person name="Ostrov N."/>
        </authorList>
    </citation>
    <scope>NUCLEOTIDE SEQUENCE [LARGE SCALE GENOMIC DNA]</scope>
    <source>
        <strain evidence="1 2">ATCC 23090</strain>
    </source>
</reference>
<evidence type="ECO:0000313" key="2">
    <source>
        <dbReference type="Proteomes" id="UP001326715"/>
    </source>
</evidence>
<protein>
    <recommendedName>
        <fullName evidence="3">TonB-dependent receptor</fullName>
    </recommendedName>
</protein>
<accession>A0ABZ0XP69</accession>
<evidence type="ECO:0008006" key="3">
    <source>
        <dbReference type="Google" id="ProtNLM"/>
    </source>
</evidence>
<dbReference type="SUPFAM" id="SSF56935">
    <property type="entry name" value="Porins"/>
    <property type="match status" value="1"/>
</dbReference>
<name>A0ABZ0XP69_9BACT</name>
<dbReference type="EMBL" id="CP140154">
    <property type="protein sequence ID" value="WQG92216.1"/>
    <property type="molecule type" value="Genomic_DNA"/>
</dbReference>